<dbReference type="InterPro" id="IPR036388">
    <property type="entry name" value="WH-like_DNA-bd_sf"/>
</dbReference>
<dbReference type="AlphaFoldDB" id="A0A017RY92"/>
<dbReference type="InterPro" id="IPR036390">
    <property type="entry name" value="WH_DNA-bd_sf"/>
</dbReference>
<gene>
    <name evidence="5" type="ORF">Q428_05215</name>
</gene>
<protein>
    <submittedName>
        <fullName evidence="5">ArsR family transcriptional regulator</fullName>
    </submittedName>
</protein>
<accession>A0A017RY92</accession>
<comment type="caution">
    <text evidence="5">The sequence shown here is derived from an EMBL/GenBank/DDBJ whole genome shotgun (WGS) entry which is preliminary data.</text>
</comment>
<dbReference type="GO" id="GO:0003700">
    <property type="term" value="F:DNA-binding transcription factor activity"/>
    <property type="evidence" value="ECO:0007669"/>
    <property type="project" value="InterPro"/>
</dbReference>
<dbReference type="OrthoDB" id="9798835at2"/>
<dbReference type="STRING" id="1403537.Q428_05215"/>
<reference evidence="5 6" key="1">
    <citation type="journal article" date="2014" name="Genome Announc.">
        <title>Draft Genome Sequence of Fervidicella metallireducens Strain AeBT, an Iron-Reducing Thermoanaerobe from the Great Artesian Basin.</title>
        <authorList>
            <person name="Patel B.K."/>
        </authorList>
    </citation>
    <scope>NUCLEOTIDE SEQUENCE [LARGE SCALE GENOMIC DNA]</scope>
    <source>
        <strain evidence="5 6">AeB</strain>
    </source>
</reference>
<evidence type="ECO:0000259" key="4">
    <source>
        <dbReference type="PROSITE" id="PS50987"/>
    </source>
</evidence>
<dbReference type="Gene3D" id="1.10.10.10">
    <property type="entry name" value="Winged helix-like DNA-binding domain superfamily/Winged helix DNA-binding domain"/>
    <property type="match status" value="1"/>
</dbReference>
<dbReference type="CDD" id="cd00090">
    <property type="entry name" value="HTH_ARSR"/>
    <property type="match status" value="1"/>
</dbReference>
<dbReference type="InterPro" id="IPR051081">
    <property type="entry name" value="HTH_MetalResp_TranReg"/>
</dbReference>
<proteinExistence type="predicted"/>
<dbReference type="SUPFAM" id="SSF46785">
    <property type="entry name" value="Winged helix' DNA-binding domain"/>
    <property type="match status" value="1"/>
</dbReference>
<dbReference type="InterPro" id="IPR011991">
    <property type="entry name" value="ArsR-like_HTH"/>
</dbReference>
<evidence type="ECO:0000256" key="1">
    <source>
        <dbReference type="ARBA" id="ARBA00023015"/>
    </source>
</evidence>
<dbReference type="GO" id="GO:0003677">
    <property type="term" value="F:DNA binding"/>
    <property type="evidence" value="ECO:0007669"/>
    <property type="project" value="UniProtKB-KW"/>
</dbReference>
<dbReference type="EMBL" id="AZQP01000011">
    <property type="protein sequence ID" value="EYE88910.1"/>
    <property type="molecule type" value="Genomic_DNA"/>
</dbReference>
<dbReference type="PANTHER" id="PTHR33154">
    <property type="entry name" value="TRANSCRIPTIONAL REGULATOR, ARSR FAMILY"/>
    <property type="match status" value="1"/>
</dbReference>
<keyword evidence="3" id="KW-0804">Transcription</keyword>
<keyword evidence="1" id="KW-0805">Transcription regulation</keyword>
<evidence type="ECO:0000256" key="2">
    <source>
        <dbReference type="ARBA" id="ARBA00023125"/>
    </source>
</evidence>
<evidence type="ECO:0000313" key="6">
    <source>
        <dbReference type="Proteomes" id="UP000019681"/>
    </source>
</evidence>
<dbReference type="PANTHER" id="PTHR33154:SF33">
    <property type="entry name" value="TRANSCRIPTIONAL REPRESSOR SDPR"/>
    <property type="match status" value="1"/>
</dbReference>
<keyword evidence="6" id="KW-1185">Reference proteome</keyword>
<evidence type="ECO:0000313" key="5">
    <source>
        <dbReference type="EMBL" id="EYE88910.1"/>
    </source>
</evidence>
<keyword evidence="2" id="KW-0238">DNA-binding</keyword>
<sequence length="107" mass="12445">MCIKDNKEEILTMFKECIPLLNALADETRQRIILILAEEEGLNVNMITERLSLSRPAISHHLKLLKQVGIIDMERKGTENYYYLTLKDSVQMIKSFINTMENNCDLK</sequence>
<dbReference type="PRINTS" id="PR00778">
    <property type="entry name" value="HTHARSR"/>
</dbReference>
<evidence type="ECO:0000256" key="3">
    <source>
        <dbReference type="ARBA" id="ARBA00023163"/>
    </source>
</evidence>
<organism evidence="5 6">
    <name type="scientific">Fervidicella metallireducens AeB</name>
    <dbReference type="NCBI Taxonomy" id="1403537"/>
    <lineage>
        <taxon>Bacteria</taxon>
        <taxon>Bacillati</taxon>
        <taxon>Bacillota</taxon>
        <taxon>Clostridia</taxon>
        <taxon>Eubacteriales</taxon>
        <taxon>Clostridiaceae</taxon>
        <taxon>Fervidicella</taxon>
    </lineage>
</organism>
<dbReference type="Proteomes" id="UP000019681">
    <property type="component" value="Unassembled WGS sequence"/>
</dbReference>
<dbReference type="InterPro" id="IPR001845">
    <property type="entry name" value="HTH_ArsR_DNA-bd_dom"/>
</dbReference>
<dbReference type="NCBIfam" id="NF033788">
    <property type="entry name" value="HTH_metalloreg"/>
    <property type="match status" value="1"/>
</dbReference>
<dbReference type="RefSeq" id="WP_035378781.1">
    <property type="nucleotide sequence ID" value="NZ_AZQP01000011.1"/>
</dbReference>
<dbReference type="PROSITE" id="PS50987">
    <property type="entry name" value="HTH_ARSR_2"/>
    <property type="match status" value="1"/>
</dbReference>
<dbReference type="Pfam" id="PF01022">
    <property type="entry name" value="HTH_5"/>
    <property type="match status" value="1"/>
</dbReference>
<dbReference type="SMART" id="SM00418">
    <property type="entry name" value="HTH_ARSR"/>
    <property type="match status" value="1"/>
</dbReference>
<feature type="domain" description="HTH arsR-type" evidence="4">
    <location>
        <begin position="11"/>
        <end position="104"/>
    </location>
</feature>
<name>A0A017RY92_9CLOT</name>